<name>A0A0M4DAE5_9BACT</name>
<accession>A0A0M4DAE5</accession>
<dbReference type="Proteomes" id="UP000057158">
    <property type="component" value="Chromosome"/>
</dbReference>
<dbReference type="STRING" id="1603606.DSOUD_2343"/>
<evidence type="ECO:0000256" key="3">
    <source>
        <dbReference type="ARBA" id="ARBA00022989"/>
    </source>
</evidence>
<evidence type="ECO:0000313" key="7">
    <source>
        <dbReference type="EMBL" id="ALC17105.1"/>
    </source>
</evidence>
<organism evidence="7 8">
    <name type="scientific">Desulfuromonas soudanensis</name>
    <dbReference type="NCBI Taxonomy" id="1603606"/>
    <lineage>
        <taxon>Bacteria</taxon>
        <taxon>Pseudomonadati</taxon>
        <taxon>Thermodesulfobacteriota</taxon>
        <taxon>Desulfuromonadia</taxon>
        <taxon>Desulfuromonadales</taxon>
        <taxon>Desulfuromonadaceae</taxon>
        <taxon>Desulfuromonas</taxon>
    </lineage>
</organism>
<dbReference type="InterPro" id="IPR002035">
    <property type="entry name" value="VWF_A"/>
</dbReference>
<dbReference type="RefSeq" id="WP_053551137.1">
    <property type="nucleotide sequence ID" value="NZ_CP010802.1"/>
</dbReference>
<evidence type="ECO:0000313" key="8">
    <source>
        <dbReference type="Proteomes" id="UP000057158"/>
    </source>
</evidence>
<dbReference type="KEGG" id="des:DSOUD_2343"/>
<dbReference type="EMBL" id="CP010802">
    <property type="protein sequence ID" value="ALC17105.1"/>
    <property type="molecule type" value="Genomic_DNA"/>
</dbReference>
<keyword evidence="1" id="KW-1003">Cell membrane</keyword>
<evidence type="ECO:0000256" key="5">
    <source>
        <dbReference type="SAM" id="Phobius"/>
    </source>
</evidence>
<keyword evidence="3 5" id="KW-1133">Transmembrane helix</keyword>
<evidence type="ECO:0000256" key="2">
    <source>
        <dbReference type="ARBA" id="ARBA00022692"/>
    </source>
</evidence>
<dbReference type="InterPro" id="IPR036465">
    <property type="entry name" value="vWFA_dom_sf"/>
</dbReference>
<evidence type="ECO:0000259" key="6">
    <source>
        <dbReference type="PROSITE" id="PS50234"/>
    </source>
</evidence>
<evidence type="ECO:0000256" key="4">
    <source>
        <dbReference type="ARBA" id="ARBA00023136"/>
    </source>
</evidence>
<feature type="transmembrane region" description="Helical" evidence="5">
    <location>
        <begin position="54"/>
        <end position="72"/>
    </location>
</feature>
<sequence>MTLSFVTPALLLLAPLALLPLLPRRREGILLSSLAPLAGLAMGWRVRLALLHPGWRALTLLLLLIALAGPVLGERTSTVVRRGVDLMLALDISASMGARDMPPDRMTVAREAAADFLLKREDDRVGVILFSGAPYLLSPPALDKGPLLARLQQTVADRSGSGTALGDALAAALAQLGNSPAKSKAVVLLTDGTSNRGRLTPLAAGRAAAALGVRVYPVGFGSEEGAEVPLGPAGEIGRLADGTPLRDALEEGTLEEIARLSGGRYFRASSGDALKEVYGRIDALETTPLEIRERLIRQELAPLLLQLAAGLLLLEIVLFRLWLRRVP</sequence>
<proteinExistence type="predicted"/>
<evidence type="ECO:0000256" key="1">
    <source>
        <dbReference type="ARBA" id="ARBA00022475"/>
    </source>
</evidence>
<dbReference type="PROSITE" id="PS50234">
    <property type="entry name" value="VWFA"/>
    <property type="match status" value="1"/>
</dbReference>
<feature type="domain" description="VWFA" evidence="6">
    <location>
        <begin position="85"/>
        <end position="281"/>
    </location>
</feature>
<feature type="transmembrane region" description="Helical" evidence="5">
    <location>
        <begin position="29"/>
        <end position="48"/>
    </location>
</feature>
<dbReference type="PANTHER" id="PTHR22550:SF5">
    <property type="entry name" value="LEUCINE ZIPPER PROTEIN 4"/>
    <property type="match status" value="1"/>
</dbReference>
<dbReference type="Pfam" id="PF13519">
    <property type="entry name" value="VWA_2"/>
    <property type="match status" value="1"/>
</dbReference>
<dbReference type="PANTHER" id="PTHR22550">
    <property type="entry name" value="SPORE GERMINATION PROTEIN"/>
    <property type="match status" value="1"/>
</dbReference>
<protein>
    <submittedName>
        <fullName evidence="7">VWA domain-containing protein</fullName>
    </submittedName>
</protein>
<keyword evidence="8" id="KW-1185">Reference proteome</keyword>
<dbReference type="Gene3D" id="3.40.50.410">
    <property type="entry name" value="von Willebrand factor, type A domain"/>
    <property type="match status" value="1"/>
</dbReference>
<dbReference type="InterPro" id="IPR050768">
    <property type="entry name" value="UPF0353/GerABKA_families"/>
</dbReference>
<feature type="transmembrane region" description="Helical" evidence="5">
    <location>
        <begin position="6"/>
        <end position="22"/>
    </location>
</feature>
<dbReference type="AlphaFoldDB" id="A0A0M4DAE5"/>
<feature type="transmembrane region" description="Helical" evidence="5">
    <location>
        <begin position="300"/>
        <end position="323"/>
    </location>
</feature>
<dbReference type="SUPFAM" id="SSF53300">
    <property type="entry name" value="vWA-like"/>
    <property type="match status" value="1"/>
</dbReference>
<dbReference type="SMART" id="SM00327">
    <property type="entry name" value="VWA"/>
    <property type="match status" value="1"/>
</dbReference>
<dbReference type="OrthoDB" id="6206554at2"/>
<gene>
    <name evidence="7" type="ORF">DSOUD_2343</name>
</gene>
<keyword evidence="4 5" id="KW-0472">Membrane</keyword>
<reference evidence="7 8" key="1">
    <citation type="submission" date="2015-07" db="EMBL/GenBank/DDBJ databases">
        <title>Isolation and Genomic Characterization of a Novel Halophilic Metal-Reducing Deltaproteobacterium from the Deep Subsurface.</title>
        <authorList>
            <person name="Badalamenti J.P."/>
            <person name="Summers Z.M."/>
            <person name="Gralnick J.A."/>
            <person name="Bond D.R."/>
        </authorList>
    </citation>
    <scope>NUCLEOTIDE SEQUENCE [LARGE SCALE GENOMIC DNA]</scope>
    <source>
        <strain evidence="7 8">WTL</strain>
    </source>
</reference>
<keyword evidence="2 5" id="KW-0812">Transmembrane</keyword>
<dbReference type="PATRIC" id="fig|1603606.3.peg.2536"/>